<dbReference type="RefSeq" id="WP_283435445.1">
    <property type="nucleotide sequence ID" value="NZ_FXUG01000024.1"/>
</dbReference>
<dbReference type="Gene3D" id="3.40.50.150">
    <property type="entry name" value="Vaccinia Virus protein VP39"/>
    <property type="match status" value="1"/>
</dbReference>
<feature type="compositionally biased region" description="Basic residues" evidence="1">
    <location>
        <begin position="8"/>
        <end position="19"/>
    </location>
</feature>
<dbReference type="GO" id="GO:0032259">
    <property type="term" value="P:methylation"/>
    <property type="evidence" value="ECO:0007669"/>
    <property type="project" value="UniProtKB-KW"/>
</dbReference>
<evidence type="ECO:0000256" key="1">
    <source>
        <dbReference type="SAM" id="MobiDB-lite"/>
    </source>
</evidence>
<keyword evidence="4" id="KW-1185">Reference proteome</keyword>
<proteinExistence type="predicted"/>
<reference evidence="3 4" key="1">
    <citation type="submission" date="2017-05" db="EMBL/GenBank/DDBJ databases">
        <authorList>
            <person name="Varghese N."/>
            <person name="Submissions S."/>
        </authorList>
    </citation>
    <scope>NUCLEOTIDE SEQUENCE [LARGE SCALE GENOMIC DNA]</scope>
    <source>
        <strain evidence="3 4">DSM 25457</strain>
    </source>
</reference>
<dbReference type="GO" id="GO:0008168">
    <property type="term" value="F:methyltransferase activity"/>
    <property type="evidence" value="ECO:0007669"/>
    <property type="project" value="UniProtKB-KW"/>
</dbReference>
<organism evidence="3 4">
    <name type="scientific">Neorhodopirellula lusitana</name>
    <dbReference type="NCBI Taxonomy" id="445327"/>
    <lineage>
        <taxon>Bacteria</taxon>
        <taxon>Pseudomonadati</taxon>
        <taxon>Planctomycetota</taxon>
        <taxon>Planctomycetia</taxon>
        <taxon>Pirellulales</taxon>
        <taxon>Pirellulaceae</taxon>
        <taxon>Neorhodopirellula</taxon>
    </lineage>
</organism>
<dbReference type="SUPFAM" id="SSF53335">
    <property type="entry name" value="S-adenosyl-L-methionine-dependent methyltransferases"/>
    <property type="match status" value="1"/>
</dbReference>
<dbReference type="InterPro" id="IPR029063">
    <property type="entry name" value="SAM-dependent_MTases_sf"/>
</dbReference>
<accession>A0ABY1QR94</accession>
<evidence type="ECO:0000313" key="3">
    <source>
        <dbReference type="EMBL" id="SMP78027.1"/>
    </source>
</evidence>
<gene>
    <name evidence="3" type="ORF">SAMN06265222_12433</name>
</gene>
<dbReference type="EMBL" id="FXUG01000024">
    <property type="protein sequence ID" value="SMP78027.1"/>
    <property type="molecule type" value="Genomic_DNA"/>
</dbReference>
<dbReference type="InterPro" id="IPR041698">
    <property type="entry name" value="Methyltransf_25"/>
</dbReference>
<dbReference type="Pfam" id="PF13649">
    <property type="entry name" value="Methyltransf_25"/>
    <property type="match status" value="1"/>
</dbReference>
<dbReference type="CDD" id="cd02440">
    <property type="entry name" value="AdoMet_MTases"/>
    <property type="match status" value="1"/>
</dbReference>
<keyword evidence="3" id="KW-0489">Methyltransferase</keyword>
<protein>
    <submittedName>
        <fullName evidence="3">Methyltransferase domain-containing protein</fullName>
    </submittedName>
</protein>
<evidence type="ECO:0000259" key="2">
    <source>
        <dbReference type="Pfam" id="PF13649"/>
    </source>
</evidence>
<feature type="domain" description="Methyltransferase" evidence="2">
    <location>
        <begin position="104"/>
        <end position="208"/>
    </location>
</feature>
<dbReference type="Proteomes" id="UP001158067">
    <property type="component" value="Unassembled WGS sequence"/>
</dbReference>
<evidence type="ECO:0000313" key="4">
    <source>
        <dbReference type="Proteomes" id="UP001158067"/>
    </source>
</evidence>
<comment type="caution">
    <text evidence="3">The sequence shown here is derived from an EMBL/GenBank/DDBJ whole genome shotgun (WGS) entry which is preliminary data.</text>
</comment>
<name>A0ABY1QR94_9BACT</name>
<sequence length="327" mass="36662">MSTAPKATGKKASGKRAVGKKATDTKAAGLNDADLETETDSNSNSDSLDGRPRTVEESIYDHPKYYDLVFGADVAAETRFILQCTDEYASPSRKGADEWFFEPACGTGRLIYALLRKGYPAFGLDLNPKAVGFCNQRLKRHGFDETAIVADMCDFQRSDFKGILPASRRKDGPAKVAFNTINSFRHVGSEKESRQHLECMADMVRPGGIYLLGVHLTPTEAEPSDGEAWAARRGHLAINTQMWEISRDKKKRLECFGICFDIHTPRDSFRISDVLRLRSYTPKQMNSLIAHSGKWETVATYDFAYDFDYPIEVDATTEDVVYVLRRK</sequence>
<dbReference type="Gene3D" id="2.20.25.110">
    <property type="entry name" value="S-adenosyl-L-methionine-dependent methyltransferases"/>
    <property type="match status" value="1"/>
</dbReference>
<keyword evidence="3" id="KW-0808">Transferase</keyword>
<feature type="region of interest" description="Disordered" evidence="1">
    <location>
        <begin position="1"/>
        <end position="53"/>
    </location>
</feature>